<reference evidence="1" key="1">
    <citation type="journal article" date="2015" name="Nature">
        <title>Complex archaea that bridge the gap between prokaryotes and eukaryotes.</title>
        <authorList>
            <person name="Spang A."/>
            <person name="Saw J.H."/>
            <person name="Jorgensen S.L."/>
            <person name="Zaremba-Niedzwiedzka K."/>
            <person name="Martijn J."/>
            <person name="Lind A.E."/>
            <person name="van Eijk R."/>
            <person name="Schleper C."/>
            <person name="Guy L."/>
            <person name="Ettema T.J."/>
        </authorList>
    </citation>
    <scope>NUCLEOTIDE SEQUENCE</scope>
</reference>
<comment type="caution">
    <text evidence="1">The sequence shown here is derived from an EMBL/GenBank/DDBJ whole genome shotgun (WGS) entry which is preliminary data.</text>
</comment>
<organism evidence="1">
    <name type="scientific">marine sediment metagenome</name>
    <dbReference type="NCBI Taxonomy" id="412755"/>
    <lineage>
        <taxon>unclassified sequences</taxon>
        <taxon>metagenomes</taxon>
        <taxon>ecological metagenomes</taxon>
    </lineage>
</organism>
<sequence>MRSDCPVRNTFVNRLIGRSEGARKTRLLILDSLFRERAGHRPLYVTTLRSHVWWIFHPSCKRCGDRHDSGRRHCYVCQWHFIETFLSEATDAK</sequence>
<name>A0A0F9DGK3_9ZZZZ</name>
<accession>A0A0F9DGK3</accession>
<proteinExistence type="predicted"/>
<gene>
    <name evidence="1" type="ORF">LCGC14_2280480</name>
</gene>
<protein>
    <submittedName>
        <fullName evidence="1">Uncharacterized protein</fullName>
    </submittedName>
</protein>
<dbReference type="AlphaFoldDB" id="A0A0F9DGK3"/>
<dbReference type="EMBL" id="LAZR01031714">
    <property type="protein sequence ID" value="KKL52931.1"/>
    <property type="molecule type" value="Genomic_DNA"/>
</dbReference>
<evidence type="ECO:0000313" key="1">
    <source>
        <dbReference type="EMBL" id="KKL52931.1"/>
    </source>
</evidence>